<sequence>IIPDSPGSFAEFGLFALEPNICAKSVVLLDKSEKKINTFLRQGPAKAYGIRKATVMRVDYGEREEVWNRVEKELQRHKAAKMGSRRRR</sequence>
<comment type="caution">
    <text evidence="1">The sequence shown here is derived from an EMBL/GenBank/DDBJ whole genome shotgun (WGS) entry which is preliminary data.</text>
</comment>
<protein>
    <submittedName>
        <fullName evidence="1">Uncharacterized protein</fullName>
    </submittedName>
</protein>
<accession>X0VF52</accession>
<reference evidence="1" key="1">
    <citation type="journal article" date="2014" name="Front. Microbiol.">
        <title>High frequency of phylogenetically diverse reductive dehalogenase-homologous genes in deep subseafloor sedimentary metagenomes.</title>
        <authorList>
            <person name="Kawai M."/>
            <person name="Futagami T."/>
            <person name="Toyoda A."/>
            <person name="Takaki Y."/>
            <person name="Nishi S."/>
            <person name="Hori S."/>
            <person name="Arai W."/>
            <person name="Tsubouchi T."/>
            <person name="Morono Y."/>
            <person name="Uchiyama I."/>
            <person name="Ito T."/>
            <person name="Fujiyama A."/>
            <person name="Inagaki F."/>
            <person name="Takami H."/>
        </authorList>
    </citation>
    <scope>NUCLEOTIDE SEQUENCE</scope>
    <source>
        <strain evidence="1">Expedition CK06-06</strain>
    </source>
</reference>
<proteinExistence type="predicted"/>
<name>X0VF52_9ZZZZ</name>
<evidence type="ECO:0000313" key="1">
    <source>
        <dbReference type="EMBL" id="GAG09872.1"/>
    </source>
</evidence>
<organism evidence="1">
    <name type="scientific">marine sediment metagenome</name>
    <dbReference type="NCBI Taxonomy" id="412755"/>
    <lineage>
        <taxon>unclassified sequences</taxon>
        <taxon>metagenomes</taxon>
        <taxon>ecological metagenomes</taxon>
    </lineage>
</organism>
<gene>
    <name evidence="1" type="ORF">S01H1_42831</name>
</gene>
<dbReference type="EMBL" id="BARS01027254">
    <property type="protein sequence ID" value="GAG09872.1"/>
    <property type="molecule type" value="Genomic_DNA"/>
</dbReference>
<feature type="non-terminal residue" evidence="1">
    <location>
        <position position="1"/>
    </location>
</feature>
<dbReference type="AlphaFoldDB" id="X0VF52"/>